<accession>A0A668W1C8</accession>
<evidence type="ECO:0000313" key="18">
    <source>
        <dbReference type="Proteomes" id="UP000472276"/>
    </source>
</evidence>
<organism evidence="17 18">
    <name type="scientific">Oreochromis aureus</name>
    <name type="common">Israeli tilapia</name>
    <name type="synonym">Chromis aureus</name>
    <dbReference type="NCBI Taxonomy" id="47969"/>
    <lineage>
        <taxon>Eukaryota</taxon>
        <taxon>Metazoa</taxon>
        <taxon>Chordata</taxon>
        <taxon>Craniata</taxon>
        <taxon>Vertebrata</taxon>
        <taxon>Euteleostomi</taxon>
        <taxon>Actinopterygii</taxon>
        <taxon>Neopterygii</taxon>
        <taxon>Teleostei</taxon>
        <taxon>Neoteleostei</taxon>
        <taxon>Acanthomorphata</taxon>
        <taxon>Ovalentaria</taxon>
        <taxon>Cichlomorphae</taxon>
        <taxon>Cichliformes</taxon>
        <taxon>Cichlidae</taxon>
        <taxon>African cichlids</taxon>
        <taxon>Pseudocrenilabrinae</taxon>
        <taxon>Oreochromini</taxon>
        <taxon>Oreochromis</taxon>
    </lineage>
</organism>
<keyword evidence="11" id="KW-1015">Disulfide bond</keyword>
<keyword evidence="18" id="KW-1185">Reference proteome</keyword>
<dbReference type="GO" id="GO:0001665">
    <property type="term" value="F:alpha-N-acetylgalactosaminide alpha-2,6-sialyltransferase activity"/>
    <property type="evidence" value="ECO:0007669"/>
    <property type="project" value="UniProtKB-EC"/>
</dbReference>
<evidence type="ECO:0000256" key="7">
    <source>
        <dbReference type="ARBA" id="ARBA00022968"/>
    </source>
</evidence>
<evidence type="ECO:0000256" key="11">
    <source>
        <dbReference type="ARBA" id="ARBA00023157"/>
    </source>
</evidence>
<dbReference type="Ensembl" id="ENSOABT00000059833.2">
    <property type="protein sequence ID" value="ENSOABP00000058366.1"/>
    <property type="gene ID" value="ENSOABG00000025581.2"/>
</dbReference>
<keyword evidence="6" id="KW-0812">Transmembrane</keyword>
<dbReference type="EC" id="2.4.3.3" evidence="14"/>
<proteinExistence type="inferred from homology"/>
<dbReference type="GO" id="GO:0000139">
    <property type="term" value="C:Golgi membrane"/>
    <property type="evidence" value="ECO:0007669"/>
    <property type="project" value="UniProtKB-SubCell"/>
</dbReference>
<dbReference type="AlphaFoldDB" id="A0A668W1C8"/>
<name>A0A668W1C8_OREAU</name>
<evidence type="ECO:0000256" key="16">
    <source>
        <dbReference type="ARBA" id="ARBA00052285"/>
    </source>
</evidence>
<keyword evidence="8" id="KW-1133">Transmembrane helix</keyword>
<keyword evidence="5" id="KW-0808">Transferase</keyword>
<evidence type="ECO:0000256" key="1">
    <source>
        <dbReference type="ARBA" id="ARBA00004323"/>
    </source>
</evidence>
<keyword evidence="12" id="KW-0325">Glycoprotein</keyword>
<keyword evidence="9" id="KW-0333">Golgi apparatus</keyword>
<reference evidence="17" key="2">
    <citation type="submission" date="2025-09" db="UniProtKB">
        <authorList>
            <consortium name="Ensembl"/>
        </authorList>
    </citation>
    <scope>IDENTIFICATION</scope>
</reference>
<keyword evidence="10" id="KW-0472">Membrane</keyword>
<evidence type="ECO:0000256" key="12">
    <source>
        <dbReference type="ARBA" id="ARBA00023180"/>
    </source>
</evidence>
<dbReference type="InterPro" id="IPR001675">
    <property type="entry name" value="Glyco_trans_29"/>
</dbReference>
<evidence type="ECO:0000313" key="17">
    <source>
        <dbReference type="Ensembl" id="ENSOABP00000058366.1"/>
    </source>
</evidence>
<comment type="catalytic activity">
    <reaction evidence="15">
        <text>a 3-O-[N-acetyl-alpha-neuraminyl-(2-&gt;3)-beta-D-galactosyl-(1-&gt;3)-N-acetyl-alpha-D-galactosaminyl]-L-threonyl-[protein] + CMP-N-acetyl-beta-neuraminate = a 3-O-{alpha-Neu5Ac-(2-&gt;3)-beta-D-Gal-(1-&gt;3)-[alpha-Neu5Ac-(2-&gt;6)]-alpha-D-GalNAc}-L-threonyl-[protein] + CMP + H(+)</text>
        <dbReference type="Rhea" id="RHEA:81659"/>
        <dbReference type="Rhea" id="RHEA-COMP:14417"/>
        <dbReference type="Rhea" id="RHEA-COMP:16763"/>
        <dbReference type="ChEBI" id="CHEBI:15378"/>
        <dbReference type="ChEBI" id="CHEBI:57812"/>
        <dbReference type="ChEBI" id="CHEBI:60377"/>
        <dbReference type="ChEBI" id="CHEBI:139598"/>
        <dbReference type="ChEBI" id="CHEBI:156398"/>
    </reaction>
    <physiologicalReaction direction="left-to-right" evidence="15">
        <dbReference type="Rhea" id="RHEA:81660"/>
    </physiologicalReaction>
</comment>
<evidence type="ECO:0000256" key="9">
    <source>
        <dbReference type="ARBA" id="ARBA00023034"/>
    </source>
</evidence>
<comment type="pathway">
    <text evidence="2">Protein modification; protein glycosylation.</text>
</comment>
<protein>
    <recommendedName>
        <fullName evidence="14">alpha-N-acetylgalactosaminide alpha-2,6-sialyltransferase</fullName>
        <ecNumber evidence="14">2.4.3.3</ecNumber>
    </recommendedName>
</protein>
<evidence type="ECO:0000256" key="2">
    <source>
        <dbReference type="ARBA" id="ARBA00004922"/>
    </source>
</evidence>
<evidence type="ECO:0000256" key="5">
    <source>
        <dbReference type="ARBA" id="ARBA00022679"/>
    </source>
</evidence>
<comment type="catalytic activity">
    <reaction evidence="13">
        <text>a beta-D-galactosyl-(1-&gt;3)-N-acetyl-alpha-D-galactosaminyl derivative + CMP-N-acetyl-beta-neuraminate = a beta-D-galactosyl-(1-&gt;3)-[N-acetyl-alpha-neuraminyl-(2-&gt;6)]-N-acetyl-alpha-D-galactosaminyl derivative + CMP + H(+)</text>
        <dbReference type="Rhea" id="RHEA:11136"/>
        <dbReference type="ChEBI" id="CHEBI:15378"/>
        <dbReference type="ChEBI" id="CHEBI:57812"/>
        <dbReference type="ChEBI" id="CHEBI:60377"/>
        <dbReference type="ChEBI" id="CHEBI:133470"/>
        <dbReference type="ChEBI" id="CHEBI:140764"/>
        <dbReference type="EC" id="2.4.3.3"/>
    </reaction>
    <physiologicalReaction direction="left-to-right" evidence="13">
        <dbReference type="Rhea" id="RHEA:11137"/>
    </physiologicalReaction>
</comment>
<evidence type="ECO:0000256" key="14">
    <source>
        <dbReference type="ARBA" id="ARBA00039109"/>
    </source>
</evidence>
<keyword evidence="4" id="KW-0328">Glycosyltransferase</keyword>
<dbReference type="PANTHER" id="PTHR45941">
    <property type="entry name" value="ALPHA-N-ACETYLGALACTOSAMINIDE ALPHA-2,6-SIALYLTRANSFERASE 2-LIKE-RELATED"/>
    <property type="match status" value="1"/>
</dbReference>
<evidence type="ECO:0000256" key="6">
    <source>
        <dbReference type="ARBA" id="ARBA00022692"/>
    </source>
</evidence>
<comment type="similarity">
    <text evidence="3">Belongs to the glycosyltransferase 29 family.</text>
</comment>
<evidence type="ECO:0000256" key="8">
    <source>
        <dbReference type="ARBA" id="ARBA00022989"/>
    </source>
</evidence>
<comment type="subcellular location">
    <subcellularLocation>
        <location evidence="1">Golgi apparatus membrane</location>
        <topology evidence="1">Single-pass type II membrane protein</topology>
    </subcellularLocation>
</comment>
<gene>
    <name evidence="17" type="primary">LOC116322712</name>
</gene>
<dbReference type="Gene3D" id="3.90.1480.20">
    <property type="entry name" value="Glycosyl transferase family 29"/>
    <property type="match status" value="1"/>
</dbReference>
<dbReference type="GO" id="GO:0009312">
    <property type="term" value="P:oligosaccharide biosynthetic process"/>
    <property type="evidence" value="ECO:0007669"/>
    <property type="project" value="TreeGrafter"/>
</dbReference>
<sequence length="235" mass="27321">FLHKDNINMSEWNRLSHFNNPFGFMEFKYDGRSLKPLLLPKPGGDGCVHCAVVGTAGILNNSRMGVEIDAHDYVFRMNGAITKGFEEDVGNKTSVYVHTAHSITSSLYILKKHGYKAAPHDEGIKYVMIPEGMRDYQWLEGLLKGEKVSAGPYRQYNESRFYVLVIQSPFYFSLLHLQVDAYGFMSEEFKKYSNYYYDKYVKTRVIFYSNHDYIIEKNTWKNLHNSKILNLYQGE</sequence>
<evidence type="ECO:0000256" key="13">
    <source>
        <dbReference type="ARBA" id="ARBA00036348"/>
    </source>
</evidence>
<evidence type="ECO:0000256" key="4">
    <source>
        <dbReference type="ARBA" id="ARBA00022676"/>
    </source>
</evidence>
<dbReference type="Proteomes" id="UP000472276">
    <property type="component" value="Unassembled WGS sequence"/>
</dbReference>
<dbReference type="Pfam" id="PF00777">
    <property type="entry name" value="Glyco_transf_29"/>
    <property type="match status" value="2"/>
</dbReference>
<evidence type="ECO:0000256" key="15">
    <source>
        <dbReference type="ARBA" id="ARBA00050664"/>
    </source>
</evidence>
<keyword evidence="7" id="KW-0735">Signal-anchor</keyword>
<dbReference type="InterPro" id="IPR038578">
    <property type="entry name" value="GT29-like_sf"/>
</dbReference>
<reference evidence="17" key="1">
    <citation type="submission" date="2025-08" db="UniProtKB">
        <authorList>
            <consortium name="Ensembl"/>
        </authorList>
    </citation>
    <scope>IDENTIFICATION</scope>
</reference>
<evidence type="ECO:0000256" key="10">
    <source>
        <dbReference type="ARBA" id="ARBA00023136"/>
    </source>
</evidence>
<comment type="catalytic activity">
    <reaction evidence="16">
        <text>a 3-O-[N-acetyl-alpha-D-galactosaminyl]-L-threonyl-[protein] + CMP-N-acetyl-beta-neuraminate = a 3-O-[N-acetyl-alpha-neuraminosyl-(2-&gt;6)-N-acetyl-alpha-D-galactosaminyl]-L-threonyl-[protein] + CMP + H(+)</text>
        <dbReference type="Rhea" id="RHEA:81643"/>
        <dbReference type="Rhea" id="RHEA-COMP:11689"/>
        <dbReference type="Rhea" id="RHEA-COMP:19720"/>
        <dbReference type="ChEBI" id="CHEBI:15378"/>
        <dbReference type="ChEBI" id="CHEBI:57812"/>
        <dbReference type="ChEBI" id="CHEBI:60377"/>
        <dbReference type="ChEBI" id="CHEBI:87075"/>
        <dbReference type="ChEBI" id="CHEBI:231970"/>
    </reaction>
    <physiologicalReaction direction="left-to-right" evidence="16">
        <dbReference type="Rhea" id="RHEA:81644"/>
    </physiologicalReaction>
</comment>
<evidence type="ECO:0000256" key="3">
    <source>
        <dbReference type="ARBA" id="ARBA00006003"/>
    </source>
</evidence>
<dbReference type="PANTHER" id="PTHR45941:SF1">
    <property type="entry name" value="ALPHA-N-ACETYLGALACTOSAMINIDE ALPHA-2,6-SIALYLTRANSFERASE 1"/>
    <property type="match status" value="1"/>
</dbReference>